<dbReference type="AlphaFoldDB" id="A0A096CR61"/>
<dbReference type="EMBL" id="JRNT01000007">
    <property type="protein sequence ID" value="KGF47784.1"/>
    <property type="molecule type" value="Genomic_DNA"/>
</dbReference>
<dbReference type="RefSeq" id="WP_038151858.1">
    <property type="nucleotide sequence ID" value="NZ_JRNT01000007.1"/>
</dbReference>
<proteinExistence type="inferred from homology"/>
<dbReference type="eggNOG" id="COG0582">
    <property type="taxonomic scope" value="Bacteria"/>
</dbReference>
<evidence type="ECO:0000313" key="7">
    <source>
        <dbReference type="Proteomes" id="UP000029628"/>
    </source>
</evidence>
<evidence type="ECO:0000256" key="3">
    <source>
        <dbReference type="ARBA" id="ARBA00023125"/>
    </source>
</evidence>
<protein>
    <recommendedName>
        <fullName evidence="5">Tyr recombinase domain-containing protein</fullName>
    </recommendedName>
</protein>
<dbReference type="PROSITE" id="PS51898">
    <property type="entry name" value="TYR_RECOMBINASE"/>
    <property type="match status" value="1"/>
</dbReference>
<evidence type="ECO:0000256" key="1">
    <source>
        <dbReference type="ARBA" id="ARBA00008857"/>
    </source>
</evidence>
<dbReference type="InterPro" id="IPR002104">
    <property type="entry name" value="Integrase_catalytic"/>
</dbReference>
<keyword evidence="4" id="KW-0233">DNA recombination</keyword>
<dbReference type="InterPro" id="IPR050808">
    <property type="entry name" value="Phage_Integrase"/>
</dbReference>
<dbReference type="Pfam" id="PF14657">
    <property type="entry name" value="Arm-DNA-bind_4"/>
    <property type="match status" value="1"/>
</dbReference>
<keyword evidence="7" id="KW-1185">Reference proteome</keyword>
<sequence length="364" mass="42001">MSMKRANGSGTVYKMKHKQLRKPYRAVVTYGYDANGKAIRKSLGTFATQKEAYTALALYSINPPQEEQRKITFGQCFEWRIEEAERQGLSAGRMKIIHTIQKMVSHLNNIEMKNMRAAHFQPIFDNSAHTKSYQKLIKAIIVSVGTLAVKQEIIPRNYFSDIIINKNATPIKKTNIFSNSALYAIWQHSDDIIAKLTLIYAYTGLRLNELQTIKLDNIYLKERYMIGGSKTEAGRDRYIPIAECIYPFIKELYQQAKFKRVECLLDKVIHKDTYRLEMQRMCRNLNLGEHKPHDTRHTFISLASNIGIDEIIIKRIVGHSSKDNITQEVYTHKTVQQYIDAVNRLPHGEALIKGEQRLSNADEM</sequence>
<evidence type="ECO:0000256" key="4">
    <source>
        <dbReference type="ARBA" id="ARBA00023172"/>
    </source>
</evidence>
<dbReference type="Proteomes" id="UP000029628">
    <property type="component" value="Unassembled WGS sequence"/>
</dbReference>
<organism evidence="6 7">
    <name type="scientific">Veillonella montpellierensis DNF00314</name>
    <dbReference type="NCBI Taxonomy" id="1401067"/>
    <lineage>
        <taxon>Bacteria</taxon>
        <taxon>Bacillati</taxon>
        <taxon>Bacillota</taxon>
        <taxon>Negativicutes</taxon>
        <taxon>Veillonellales</taxon>
        <taxon>Veillonellaceae</taxon>
        <taxon>Veillonella</taxon>
    </lineage>
</organism>
<evidence type="ECO:0000256" key="2">
    <source>
        <dbReference type="ARBA" id="ARBA00022908"/>
    </source>
</evidence>
<keyword evidence="3" id="KW-0238">DNA-binding</keyword>
<gene>
    <name evidence="6" type="ORF">HMPREF0872_03560</name>
</gene>
<dbReference type="GO" id="GO:0015074">
    <property type="term" value="P:DNA integration"/>
    <property type="evidence" value="ECO:0007669"/>
    <property type="project" value="UniProtKB-KW"/>
</dbReference>
<dbReference type="SUPFAM" id="SSF56349">
    <property type="entry name" value="DNA breaking-rejoining enzymes"/>
    <property type="match status" value="1"/>
</dbReference>
<keyword evidence="2" id="KW-0229">DNA integration</keyword>
<evidence type="ECO:0000313" key="6">
    <source>
        <dbReference type="EMBL" id="KGF47784.1"/>
    </source>
</evidence>
<dbReference type="InterPro" id="IPR013762">
    <property type="entry name" value="Integrase-like_cat_sf"/>
</dbReference>
<dbReference type="InterPro" id="IPR010998">
    <property type="entry name" value="Integrase_recombinase_N"/>
</dbReference>
<dbReference type="Pfam" id="PF00589">
    <property type="entry name" value="Phage_integrase"/>
    <property type="match status" value="1"/>
</dbReference>
<dbReference type="Gene3D" id="1.10.443.10">
    <property type="entry name" value="Intergrase catalytic core"/>
    <property type="match status" value="1"/>
</dbReference>
<evidence type="ECO:0000259" key="5">
    <source>
        <dbReference type="PROSITE" id="PS51898"/>
    </source>
</evidence>
<dbReference type="PANTHER" id="PTHR30629">
    <property type="entry name" value="PROPHAGE INTEGRASE"/>
    <property type="match status" value="1"/>
</dbReference>
<accession>A0A096CR61</accession>
<dbReference type="InterPro" id="IPR011010">
    <property type="entry name" value="DNA_brk_join_enz"/>
</dbReference>
<comment type="caution">
    <text evidence="6">The sequence shown here is derived from an EMBL/GenBank/DDBJ whole genome shotgun (WGS) entry which is preliminary data.</text>
</comment>
<dbReference type="PANTHER" id="PTHR30629:SF2">
    <property type="entry name" value="PROPHAGE INTEGRASE INTS-RELATED"/>
    <property type="match status" value="1"/>
</dbReference>
<feature type="domain" description="Tyr recombinase" evidence="5">
    <location>
        <begin position="172"/>
        <end position="343"/>
    </location>
</feature>
<dbReference type="GO" id="GO:0003677">
    <property type="term" value="F:DNA binding"/>
    <property type="evidence" value="ECO:0007669"/>
    <property type="project" value="UniProtKB-KW"/>
</dbReference>
<dbReference type="Gene3D" id="1.10.150.130">
    <property type="match status" value="1"/>
</dbReference>
<comment type="similarity">
    <text evidence="1">Belongs to the 'phage' integrase family.</text>
</comment>
<name>A0A096CR61_9FIRM</name>
<reference evidence="6 7" key="1">
    <citation type="submission" date="2014-07" db="EMBL/GenBank/DDBJ databases">
        <authorList>
            <person name="McCorrison J."/>
            <person name="Sanka R."/>
            <person name="Torralba M."/>
            <person name="Gillis M."/>
            <person name="Haft D.H."/>
            <person name="Methe B."/>
            <person name="Sutton G."/>
            <person name="Nelson K.E."/>
        </authorList>
    </citation>
    <scope>NUCLEOTIDE SEQUENCE [LARGE SCALE GENOMIC DNA]</scope>
    <source>
        <strain evidence="6 7">DNF00314</strain>
    </source>
</reference>
<dbReference type="GO" id="GO:0006310">
    <property type="term" value="P:DNA recombination"/>
    <property type="evidence" value="ECO:0007669"/>
    <property type="project" value="UniProtKB-KW"/>
</dbReference>
<dbReference type="InterPro" id="IPR028259">
    <property type="entry name" value="AP2-like_int_N"/>
</dbReference>